<comment type="function">
    <text evidence="8">Severs microtubules in an ATP-dependent manner. Microtubule severing may promote rapid reorganization of cellular microtubule arrays.</text>
</comment>
<dbReference type="PANTHER" id="PTHR23074">
    <property type="entry name" value="AAA DOMAIN-CONTAINING"/>
    <property type="match status" value="1"/>
</dbReference>
<evidence type="ECO:0000256" key="3">
    <source>
        <dbReference type="ARBA" id="ARBA00022701"/>
    </source>
</evidence>
<dbReference type="InterPro" id="IPR003593">
    <property type="entry name" value="AAA+_ATPase"/>
</dbReference>
<keyword evidence="3 8" id="KW-0493">Microtubule</keyword>
<dbReference type="Pfam" id="PF17862">
    <property type="entry name" value="AAA_lid_3"/>
    <property type="match status" value="1"/>
</dbReference>
<dbReference type="InterPro" id="IPR050304">
    <property type="entry name" value="MT-severing_AAA_ATPase"/>
</dbReference>
<dbReference type="Gene3D" id="3.40.50.300">
    <property type="entry name" value="P-loop containing nucleotide triphosphate hydrolases"/>
    <property type="match status" value="1"/>
</dbReference>
<reference evidence="11" key="1">
    <citation type="submission" date="2021-01" db="EMBL/GenBank/DDBJ databases">
        <authorList>
            <person name="Corre E."/>
            <person name="Pelletier E."/>
            <person name="Niang G."/>
            <person name="Scheremetjew M."/>
            <person name="Finn R."/>
            <person name="Kale V."/>
            <person name="Holt S."/>
            <person name="Cochrane G."/>
            <person name="Meng A."/>
            <person name="Brown T."/>
            <person name="Cohen L."/>
        </authorList>
    </citation>
    <scope>NUCLEOTIDE SEQUENCE</scope>
    <source>
        <strain evidence="11">CCCM811</strain>
    </source>
</reference>
<organism evidence="11">
    <name type="scientific">Lotharella globosa</name>
    <dbReference type="NCBI Taxonomy" id="91324"/>
    <lineage>
        <taxon>Eukaryota</taxon>
        <taxon>Sar</taxon>
        <taxon>Rhizaria</taxon>
        <taxon>Cercozoa</taxon>
        <taxon>Chlorarachniophyceae</taxon>
        <taxon>Lotharella</taxon>
    </lineage>
</organism>
<feature type="compositionally biased region" description="Basic and acidic residues" evidence="9">
    <location>
        <begin position="117"/>
        <end position="126"/>
    </location>
</feature>
<dbReference type="InterPro" id="IPR041569">
    <property type="entry name" value="AAA_lid_3"/>
</dbReference>
<dbReference type="Pfam" id="PF21126">
    <property type="entry name" value="KATNA1_MIT"/>
    <property type="match status" value="1"/>
</dbReference>
<dbReference type="CDD" id="cd21748">
    <property type="entry name" value="Kp60-NTD"/>
    <property type="match status" value="1"/>
</dbReference>
<feature type="compositionally biased region" description="Polar residues" evidence="9">
    <location>
        <begin position="148"/>
        <end position="165"/>
    </location>
</feature>
<keyword evidence="5 8" id="KW-0067">ATP-binding</keyword>
<dbReference type="GO" id="GO:0051013">
    <property type="term" value="P:microtubule severing"/>
    <property type="evidence" value="ECO:0007669"/>
    <property type="project" value="UniProtKB-UniRule"/>
</dbReference>
<dbReference type="Gene3D" id="1.10.8.60">
    <property type="match status" value="1"/>
</dbReference>
<dbReference type="GO" id="GO:0008017">
    <property type="term" value="F:microtubule binding"/>
    <property type="evidence" value="ECO:0007669"/>
    <property type="project" value="UniProtKB-UniRule"/>
</dbReference>
<dbReference type="PROSITE" id="PS00674">
    <property type="entry name" value="AAA"/>
    <property type="match status" value="1"/>
</dbReference>
<sequence length="540" mass="59506">MADDRVLGGSVDACKMFREYALLGDYQTSMVYYDGLKAQIDLYRKSVTDLKAKAAWDEAARELEDELSVVRGIAAEVEYFKQAPGAASTAAAASAAHQKSVAARARPEPASSVHQVRAAEPKRTDPDVWPAPTPKHERRAPAARAPPSNSLPSWANSAQPAPRSTKSVKKRTTSADRKGRLAGARAAYGGRNGGVSRGGRKTEPKKGVRRSKSSLKKGEKSEKKSGKHNPFIAPAGDEALVEHIERNVLDKKPGIRFDDIAELKTAKLLLEEAIILPLIMPNYFRGIRRPWKGVLMFGPPGTGKTMLAKAVATECQTTFFSVSASMLTSKWRGESEKLVHLLFEMARHYAPSTIFFDEIDALASARGASGEHEASRRVKSQLLVEMDGAGSSSDPNKIVMVLAATNLPWSLDEALKRRLEKRIYIPLPNEVARAELFRINARELKIAEDVDYEELAKETEGYSGADITNLCRDASMMSLRKKVQQRRAQGLALREMGNQDEDEDPITQQDFLEACKKISSSVGKEDLKKYEDWMKEFGSA</sequence>
<dbReference type="EC" id="5.6.1.1" evidence="8"/>
<evidence type="ECO:0000256" key="7">
    <source>
        <dbReference type="ARBA" id="ARBA00023235"/>
    </source>
</evidence>
<evidence type="ECO:0000256" key="8">
    <source>
        <dbReference type="HAMAP-Rule" id="MF_03023"/>
    </source>
</evidence>
<dbReference type="Pfam" id="PF09336">
    <property type="entry name" value="Vps4_C"/>
    <property type="match status" value="1"/>
</dbReference>
<dbReference type="GO" id="GO:0005737">
    <property type="term" value="C:cytoplasm"/>
    <property type="evidence" value="ECO:0007669"/>
    <property type="project" value="UniProtKB-UniRule"/>
</dbReference>
<feature type="binding site" evidence="8">
    <location>
        <begin position="298"/>
        <end position="305"/>
    </location>
    <ligand>
        <name>ATP</name>
        <dbReference type="ChEBI" id="CHEBI:30616"/>
    </ligand>
</feature>
<comment type="subcellular location">
    <subcellularLocation>
        <location evidence="1 8">Cytoplasm</location>
        <location evidence="1 8">Cytoskeleton</location>
    </subcellularLocation>
</comment>
<dbReference type="SUPFAM" id="SSF52540">
    <property type="entry name" value="P-loop containing nucleoside triphosphate hydrolases"/>
    <property type="match status" value="1"/>
</dbReference>
<dbReference type="GO" id="GO:0005524">
    <property type="term" value="F:ATP binding"/>
    <property type="evidence" value="ECO:0007669"/>
    <property type="project" value="UniProtKB-KW"/>
</dbReference>
<dbReference type="GO" id="GO:0008568">
    <property type="term" value="F:microtubule severing ATPase activity"/>
    <property type="evidence" value="ECO:0007669"/>
    <property type="project" value="UniProtKB-EC"/>
</dbReference>
<evidence type="ECO:0000313" key="11">
    <source>
        <dbReference type="EMBL" id="CAE0677167.1"/>
    </source>
</evidence>
<dbReference type="EMBL" id="HBIV01040998">
    <property type="protein sequence ID" value="CAE0677167.1"/>
    <property type="molecule type" value="Transcribed_RNA"/>
</dbReference>
<keyword evidence="4 8" id="KW-0547">Nucleotide-binding</keyword>
<dbReference type="GO" id="GO:0016887">
    <property type="term" value="F:ATP hydrolysis activity"/>
    <property type="evidence" value="ECO:0007669"/>
    <property type="project" value="InterPro"/>
</dbReference>
<dbReference type="SMART" id="SM00382">
    <property type="entry name" value="AAA"/>
    <property type="match status" value="1"/>
</dbReference>
<dbReference type="InterPro" id="IPR003960">
    <property type="entry name" value="ATPase_AAA_CS"/>
</dbReference>
<evidence type="ECO:0000256" key="5">
    <source>
        <dbReference type="ARBA" id="ARBA00022840"/>
    </source>
</evidence>
<comment type="catalytic activity">
    <reaction evidence="8">
        <text>n ATP + n H2O + a microtubule = n ADP + n phosphate + (n+1) alpha/beta tubulin heterodimers.</text>
        <dbReference type="EC" id="5.6.1.1"/>
    </reaction>
</comment>
<feature type="domain" description="AAA+ ATPase" evidence="10">
    <location>
        <begin position="290"/>
        <end position="429"/>
    </location>
</feature>
<protein>
    <recommendedName>
        <fullName evidence="8">Katanin p60 ATPase-containing subunit A1</fullName>
        <shortName evidence="8">Katanin p60 subunit A1</shortName>
        <ecNumber evidence="8">5.6.1.1</ecNumber>
    </recommendedName>
    <alternativeName>
        <fullName evidence="8">p60 katanin</fullName>
    </alternativeName>
</protein>
<keyword evidence="2 8" id="KW-0963">Cytoplasm</keyword>
<dbReference type="InterPro" id="IPR028596">
    <property type="entry name" value="KATNA1"/>
</dbReference>
<name>A0A7S3ZAK4_9EUKA</name>
<proteinExistence type="inferred from homology"/>
<dbReference type="FunFam" id="3.40.50.300:FF:000159">
    <property type="entry name" value="Katanin p60 ATPase-containing subunit A1"/>
    <property type="match status" value="1"/>
</dbReference>
<feature type="region of interest" description="Disordered" evidence="9">
    <location>
        <begin position="98"/>
        <end position="233"/>
    </location>
</feature>
<dbReference type="InterPro" id="IPR015415">
    <property type="entry name" value="Spast_Vps4_C"/>
</dbReference>
<dbReference type="InterPro" id="IPR027417">
    <property type="entry name" value="P-loop_NTPase"/>
</dbReference>
<evidence type="ECO:0000256" key="1">
    <source>
        <dbReference type="ARBA" id="ARBA00004245"/>
    </source>
</evidence>
<keyword evidence="7 8" id="KW-0413">Isomerase</keyword>
<evidence type="ECO:0000256" key="9">
    <source>
        <dbReference type="SAM" id="MobiDB-lite"/>
    </source>
</evidence>
<dbReference type="InterPro" id="IPR003959">
    <property type="entry name" value="ATPase_AAA_core"/>
</dbReference>
<accession>A0A7S3ZAK4</accession>
<keyword evidence="6 8" id="KW-0206">Cytoskeleton</keyword>
<evidence type="ECO:0000256" key="6">
    <source>
        <dbReference type="ARBA" id="ARBA00023212"/>
    </source>
</evidence>
<dbReference type="Pfam" id="PF00004">
    <property type="entry name" value="AAA"/>
    <property type="match status" value="1"/>
</dbReference>
<evidence type="ECO:0000256" key="4">
    <source>
        <dbReference type="ARBA" id="ARBA00022741"/>
    </source>
</evidence>
<dbReference type="GO" id="GO:0005874">
    <property type="term" value="C:microtubule"/>
    <property type="evidence" value="ECO:0007669"/>
    <property type="project" value="UniProtKB-KW"/>
</dbReference>
<dbReference type="AlphaFoldDB" id="A0A7S3ZAK4"/>
<evidence type="ECO:0000259" key="10">
    <source>
        <dbReference type="SMART" id="SM00382"/>
    </source>
</evidence>
<dbReference type="PANTHER" id="PTHR23074:SF19">
    <property type="entry name" value="KATANIN P60 ATPASE-CONTAINING SUBUNIT A1"/>
    <property type="match status" value="1"/>
</dbReference>
<dbReference type="HAMAP" id="MF_03023">
    <property type="entry name" value="Katanin_p60_A1"/>
    <property type="match status" value="1"/>
</dbReference>
<gene>
    <name evidence="8" type="primary">KATNA1</name>
    <name evidence="11" type="ORF">LGLO00237_LOCUS28947</name>
</gene>
<comment type="similarity">
    <text evidence="8">Belongs to the AAA ATPase family. Katanin p60 subunit A1 subfamily.</text>
</comment>
<dbReference type="Gene3D" id="1.20.58.80">
    <property type="entry name" value="Phosphotransferase system, lactose/cellobiose-type IIA subunit"/>
    <property type="match status" value="1"/>
</dbReference>
<evidence type="ECO:0000256" key="2">
    <source>
        <dbReference type="ARBA" id="ARBA00022490"/>
    </source>
</evidence>
<dbReference type="InterPro" id="IPR048611">
    <property type="entry name" value="KATNA1_MIT"/>
</dbReference>